<organism evidence="1 2">
    <name type="scientific">Trichodelitschia bisporula</name>
    <dbReference type="NCBI Taxonomy" id="703511"/>
    <lineage>
        <taxon>Eukaryota</taxon>
        <taxon>Fungi</taxon>
        <taxon>Dikarya</taxon>
        <taxon>Ascomycota</taxon>
        <taxon>Pezizomycotina</taxon>
        <taxon>Dothideomycetes</taxon>
        <taxon>Dothideomycetes incertae sedis</taxon>
        <taxon>Phaeotrichales</taxon>
        <taxon>Phaeotrichaceae</taxon>
        <taxon>Trichodelitschia</taxon>
    </lineage>
</organism>
<reference evidence="1" key="1">
    <citation type="journal article" date="2020" name="Stud. Mycol.">
        <title>101 Dothideomycetes genomes: a test case for predicting lifestyles and emergence of pathogens.</title>
        <authorList>
            <person name="Haridas S."/>
            <person name="Albert R."/>
            <person name="Binder M."/>
            <person name="Bloem J."/>
            <person name="Labutti K."/>
            <person name="Salamov A."/>
            <person name="Andreopoulos B."/>
            <person name="Baker S."/>
            <person name="Barry K."/>
            <person name="Bills G."/>
            <person name="Bluhm B."/>
            <person name="Cannon C."/>
            <person name="Castanera R."/>
            <person name="Culley D."/>
            <person name="Daum C."/>
            <person name="Ezra D."/>
            <person name="Gonzalez J."/>
            <person name="Henrissat B."/>
            <person name="Kuo A."/>
            <person name="Liang C."/>
            <person name="Lipzen A."/>
            <person name="Lutzoni F."/>
            <person name="Magnuson J."/>
            <person name="Mondo S."/>
            <person name="Nolan M."/>
            <person name="Ohm R."/>
            <person name="Pangilinan J."/>
            <person name="Park H.-J."/>
            <person name="Ramirez L."/>
            <person name="Alfaro M."/>
            <person name="Sun H."/>
            <person name="Tritt A."/>
            <person name="Yoshinaga Y."/>
            <person name="Zwiers L.-H."/>
            <person name="Turgeon B."/>
            <person name="Goodwin S."/>
            <person name="Spatafora J."/>
            <person name="Crous P."/>
            <person name="Grigoriev I."/>
        </authorList>
    </citation>
    <scope>NUCLEOTIDE SEQUENCE</scope>
    <source>
        <strain evidence="1">CBS 262.69</strain>
    </source>
</reference>
<evidence type="ECO:0000313" key="1">
    <source>
        <dbReference type="EMBL" id="KAF2402158.1"/>
    </source>
</evidence>
<dbReference type="AlphaFoldDB" id="A0A6G1I1I4"/>
<evidence type="ECO:0000313" key="2">
    <source>
        <dbReference type="Proteomes" id="UP000799640"/>
    </source>
</evidence>
<sequence length="121" mass="13436">MRVWRKMAPATFVNNILRCCTLRAKNTLDCAGLILLFSGVGGPVPNGCSSSSEKLTSSASDCFKRVVQPSSYTYGHRSETAPTSAFPTWEFPYLDQHFECFVISLGEYCPIEVICIKRATR</sequence>
<dbReference type="Proteomes" id="UP000799640">
    <property type="component" value="Unassembled WGS sequence"/>
</dbReference>
<dbReference type="EMBL" id="ML996691">
    <property type="protein sequence ID" value="KAF2402158.1"/>
    <property type="molecule type" value="Genomic_DNA"/>
</dbReference>
<proteinExistence type="predicted"/>
<protein>
    <submittedName>
        <fullName evidence="1">Uncharacterized protein</fullName>
    </submittedName>
</protein>
<accession>A0A6G1I1I4</accession>
<keyword evidence="2" id="KW-1185">Reference proteome</keyword>
<gene>
    <name evidence="1" type="ORF">EJ06DRAFT_327701</name>
</gene>
<name>A0A6G1I1I4_9PEZI</name>